<keyword evidence="1" id="KW-0812">Transmembrane</keyword>
<reference evidence="2 3" key="1">
    <citation type="journal article" date="2015" name="Nat. Commun.">
        <title>Lucilia cuprina genome unlocks parasitic fly biology to underpin future interventions.</title>
        <authorList>
            <person name="Anstead C.A."/>
            <person name="Korhonen P.K."/>
            <person name="Young N.D."/>
            <person name="Hall R.S."/>
            <person name="Jex A.R."/>
            <person name="Murali S.C."/>
            <person name="Hughes D.S."/>
            <person name="Lee S.F."/>
            <person name="Perry T."/>
            <person name="Stroehlein A.J."/>
            <person name="Ansell B.R."/>
            <person name="Breugelmans B."/>
            <person name="Hofmann A."/>
            <person name="Qu J."/>
            <person name="Dugan S."/>
            <person name="Lee S.L."/>
            <person name="Chao H."/>
            <person name="Dinh H."/>
            <person name="Han Y."/>
            <person name="Doddapaneni H.V."/>
            <person name="Worley K.C."/>
            <person name="Muzny D.M."/>
            <person name="Ioannidis P."/>
            <person name="Waterhouse R.M."/>
            <person name="Zdobnov E.M."/>
            <person name="James P.J."/>
            <person name="Bagnall N.H."/>
            <person name="Kotze A.C."/>
            <person name="Gibbs R.A."/>
            <person name="Richards S."/>
            <person name="Batterham P."/>
            <person name="Gasser R.B."/>
        </authorList>
    </citation>
    <scope>NUCLEOTIDE SEQUENCE [LARGE SCALE GENOMIC DNA]</scope>
    <source>
        <strain evidence="2 3">LS</strain>
        <tissue evidence="2">Full body</tissue>
    </source>
</reference>
<dbReference type="OrthoDB" id="5804148at2759"/>
<evidence type="ECO:0000313" key="3">
    <source>
        <dbReference type="Proteomes" id="UP000037069"/>
    </source>
</evidence>
<feature type="transmembrane region" description="Helical" evidence="1">
    <location>
        <begin position="20"/>
        <end position="37"/>
    </location>
</feature>
<dbReference type="AlphaFoldDB" id="A0A0L0CGB2"/>
<evidence type="ECO:0000313" key="2">
    <source>
        <dbReference type="EMBL" id="KNC31257.1"/>
    </source>
</evidence>
<dbReference type="PANTHER" id="PTHR38001:SF1">
    <property type="entry name" value="PROTEIN CEBPZOS"/>
    <property type="match status" value="1"/>
</dbReference>
<keyword evidence="1" id="KW-0472">Membrane</keyword>
<dbReference type="PANTHER" id="PTHR38001">
    <property type="entry name" value="PROTEIN CEBPZOS"/>
    <property type="match status" value="1"/>
</dbReference>
<name>A0A0L0CGB2_LUCCU</name>
<sequence>MLPKTPKSPFWKFVKSSAKTLFIIETFCFAASYGVYYRMNTNREFRQYINENFPFVLDYYYKVGEFLGDSNLREIDSTIWRGLGYGLMRLTAPSEEKIAKIRATTAGVHLTEDEKKKVLFLKKLQEAAYQKDPVYLKKPEN</sequence>
<dbReference type="OMA" id="EIDSTIW"/>
<gene>
    <name evidence="2" type="ORF">FF38_14365</name>
</gene>
<keyword evidence="3" id="KW-1185">Reference proteome</keyword>
<dbReference type="Pfam" id="PF15141">
    <property type="entry name" value="UQCC3"/>
    <property type="match status" value="1"/>
</dbReference>
<accession>A0A0L0CGB2</accession>
<dbReference type="InterPro" id="IPR037764">
    <property type="entry name" value="CEBPZOS"/>
</dbReference>
<dbReference type="EMBL" id="JRES01000438">
    <property type="protein sequence ID" value="KNC31257.1"/>
    <property type="molecule type" value="Genomic_DNA"/>
</dbReference>
<dbReference type="InterPro" id="IPR027896">
    <property type="entry name" value="UQCC3"/>
</dbReference>
<organism evidence="2 3">
    <name type="scientific">Lucilia cuprina</name>
    <name type="common">Green bottle fly</name>
    <name type="synonym">Australian sheep blowfly</name>
    <dbReference type="NCBI Taxonomy" id="7375"/>
    <lineage>
        <taxon>Eukaryota</taxon>
        <taxon>Metazoa</taxon>
        <taxon>Ecdysozoa</taxon>
        <taxon>Arthropoda</taxon>
        <taxon>Hexapoda</taxon>
        <taxon>Insecta</taxon>
        <taxon>Pterygota</taxon>
        <taxon>Neoptera</taxon>
        <taxon>Endopterygota</taxon>
        <taxon>Diptera</taxon>
        <taxon>Brachycera</taxon>
        <taxon>Muscomorpha</taxon>
        <taxon>Oestroidea</taxon>
        <taxon>Calliphoridae</taxon>
        <taxon>Luciliinae</taxon>
        <taxon>Lucilia</taxon>
    </lineage>
</organism>
<proteinExistence type="predicted"/>
<dbReference type="Proteomes" id="UP000037069">
    <property type="component" value="Unassembled WGS sequence"/>
</dbReference>
<dbReference type="GO" id="GO:0005739">
    <property type="term" value="C:mitochondrion"/>
    <property type="evidence" value="ECO:0007669"/>
    <property type="project" value="GOC"/>
</dbReference>
<dbReference type="GO" id="GO:0034551">
    <property type="term" value="P:mitochondrial respiratory chain complex III assembly"/>
    <property type="evidence" value="ECO:0007669"/>
    <property type="project" value="InterPro"/>
</dbReference>
<evidence type="ECO:0000256" key="1">
    <source>
        <dbReference type="SAM" id="Phobius"/>
    </source>
</evidence>
<comment type="caution">
    <text evidence="2">The sequence shown here is derived from an EMBL/GenBank/DDBJ whole genome shotgun (WGS) entry which is preliminary data.</text>
</comment>
<protein>
    <submittedName>
        <fullName evidence="2">Uncharacterized protein</fullName>
    </submittedName>
</protein>
<keyword evidence="1" id="KW-1133">Transmembrane helix</keyword>